<protein>
    <recommendedName>
        <fullName evidence="5">Beta-galactosidase</fullName>
        <ecNumber evidence="5">3.2.1.23</ecNumber>
    </recommendedName>
</protein>
<evidence type="ECO:0000256" key="4">
    <source>
        <dbReference type="PIRSR" id="PIRSR006336-1"/>
    </source>
</evidence>
<evidence type="ECO:0000259" key="10">
    <source>
        <dbReference type="Pfam" id="PF21317"/>
    </source>
</evidence>
<feature type="domain" description="Beta-galactosidase galactose-binding" evidence="11">
    <location>
        <begin position="567"/>
        <end position="640"/>
    </location>
</feature>
<evidence type="ECO:0000259" key="9">
    <source>
        <dbReference type="Pfam" id="PF01301"/>
    </source>
</evidence>
<dbReference type="SUPFAM" id="SSF49785">
    <property type="entry name" value="Galactose-binding domain-like"/>
    <property type="match status" value="1"/>
</dbReference>
<feature type="domain" description="Beta-galactosidase 1-like first all-beta" evidence="10">
    <location>
        <begin position="415"/>
        <end position="534"/>
    </location>
</feature>
<accession>V5I3P2</accession>
<evidence type="ECO:0000256" key="2">
    <source>
        <dbReference type="ARBA" id="ARBA00022801"/>
    </source>
</evidence>
<feature type="active site" description="Nucleophile" evidence="4">
    <location>
        <position position="273"/>
    </location>
</feature>
<dbReference type="OrthoDB" id="1657402at2759"/>
<reference evidence="13" key="1">
    <citation type="journal article" date="2014" name="Genome Announc.">
        <title>Draft genome sequence of the formaldehyde-resistant fungus Byssochlamys spectabilis No. 5 (anamorph Paecilomyces variotii No. 5) (NBRC109023).</title>
        <authorList>
            <person name="Oka T."/>
            <person name="Ekino K."/>
            <person name="Fukuda K."/>
            <person name="Nomura Y."/>
        </authorList>
    </citation>
    <scope>NUCLEOTIDE SEQUENCE [LARGE SCALE GENOMIC DNA]</scope>
    <source>
        <strain evidence="13">No. 5 / NBRC 109023</strain>
    </source>
</reference>
<feature type="chain" id="PRO_5004736616" description="Beta-galactosidase" evidence="8">
    <location>
        <begin position="26"/>
        <end position="679"/>
    </location>
</feature>
<evidence type="ECO:0000256" key="5">
    <source>
        <dbReference type="RuleBase" id="RU000675"/>
    </source>
</evidence>
<dbReference type="AlphaFoldDB" id="V5I3P2"/>
<dbReference type="EC" id="3.2.1.23" evidence="5"/>
<dbReference type="Pfam" id="PF21467">
    <property type="entry name" value="BetaGal_gal-bd"/>
    <property type="match status" value="1"/>
</dbReference>
<dbReference type="SUPFAM" id="SSF51445">
    <property type="entry name" value="(Trans)glycosidases"/>
    <property type="match status" value="1"/>
</dbReference>
<proteinExistence type="inferred from homology"/>
<evidence type="ECO:0000256" key="8">
    <source>
        <dbReference type="SAM" id="SignalP"/>
    </source>
</evidence>
<dbReference type="eggNOG" id="KOG0496">
    <property type="taxonomic scope" value="Eukaryota"/>
</dbReference>
<dbReference type="Pfam" id="PF21317">
    <property type="entry name" value="BetaGal_ABD_1"/>
    <property type="match status" value="1"/>
</dbReference>
<comment type="catalytic activity">
    <reaction evidence="5">
        <text>Hydrolysis of terminal non-reducing beta-D-galactose residues in beta-D-galactosides.</text>
        <dbReference type="EC" id="3.2.1.23"/>
    </reaction>
</comment>
<keyword evidence="3 5" id="KW-0326">Glycosidase</keyword>
<dbReference type="GO" id="GO:0005975">
    <property type="term" value="P:carbohydrate metabolic process"/>
    <property type="evidence" value="ECO:0007669"/>
    <property type="project" value="InterPro"/>
</dbReference>
<comment type="similarity">
    <text evidence="1 6">Belongs to the glycosyl hydrolase 35 family.</text>
</comment>
<dbReference type="InterPro" id="IPR001944">
    <property type="entry name" value="Glycoside_Hdrlase_35"/>
</dbReference>
<evidence type="ECO:0000313" key="12">
    <source>
        <dbReference type="EMBL" id="GAD97795.1"/>
    </source>
</evidence>
<dbReference type="Pfam" id="PF01301">
    <property type="entry name" value="Glyco_hydro_35"/>
    <property type="match status" value="1"/>
</dbReference>
<dbReference type="HOGENOM" id="CLU_007853_7_2_1"/>
<dbReference type="PANTHER" id="PTHR23421">
    <property type="entry name" value="BETA-GALACTOSIDASE RELATED"/>
    <property type="match status" value="1"/>
</dbReference>
<organism evidence="12 13">
    <name type="scientific">Byssochlamys spectabilis (strain No. 5 / NBRC 109023)</name>
    <name type="common">Paecilomyces variotii</name>
    <dbReference type="NCBI Taxonomy" id="1356009"/>
    <lineage>
        <taxon>Eukaryota</taxon>
        <taxon>Fungi</taxon>
        <taxon>Dikarya</taxon>
        <taxon>Ascomycota</taxon>
        <taxon>Pezizomycotina</taxon>
        <taxon>Eurotiomycetes</taxon>
        <taxon>Eurotiomycetidae</taxon>
        <taxon>Eurotiales</taxon>
        <taxon>Thermoascaceae</taxon>
        <taxon>Paecilomyces</taxon>
    </lineage>
</organism>
<gene>
    <name evidence="12" type="ORF">PVAR5_6477</name>
</gene>
<dbReference type="InterPro" id="IPR048912">
    <property type="entry name" value="BetaGal1-like_ABD1"/>
</dbReference>
<evidence type="ECO:0000313" key="13">
    <source>
        <dbReference type="Proteomes" id="UP000018001"/>
    </source>
</evidence>
<dbReference type="InParanoid" id="V5I3P2"/>
<dbReference type="Gene3D" id="3.20.20.80">
    <property type="entry name" value="Glycosidases"/>
    <property type="match status" value="1"/>
</dbReference>
<feature type="signal peptide" evidence="8">
    <location>
        <begin position="1"/>
        <end position="25"/>
    </location>
</feature>
<name>V5I3P2_BYSSN</name>
<dbReference type="Proteomes" id="UP000018001">
    <property type="component" value="Unassembled WGS sequence"/>
</dbReference>
<dbReference type="InterPro" id="IPR008979">
    <property type="entry name" value="Galactose-bd-like_sf"/>
</dbReference>
<evidence type="ECO:0000259" key="11">
    <source>
        <dbReference type="Pfam" id="PF21467"/>
    </source>
</evidence>
<feature type="domain" description="Glycoside hydrolase 35 catalytic" evidence="9">
    <location>
        <begin position="46"/>
        <end position="372"/>
    </location>
</feature>
<keyword evidence="13" id="KW-1185">Reference proteome</keyword>
<feature type="compositionally biased region" description="Basic and acidic residues" evidence="7">
    <location>
        <begin position="546"/>
        <end position="556"/>
    </location>
</feature>
<dbReference type="PIRSF" id="PIRSF006336">
    <property type="entry name" value="B-gal"/>
    <property type="match status" value="1"/>
</dbReference>
<comment type="caution">
    <text evidence="12">The sequence shown here is derived from an EMBL/GenBank/DDBJ whole genome shotgun (WGS) entry which is preliminary data.</text>
</comment>
<feature type="active site" description="Proton donor" evidence="4">
    <location>
        <position position="194"/>
    </location>
</feature>
<dbReference type="InterPro" id="IPR019801">
    <property type="entry name" value="Glyco_hydro_35_CS"/>
</dbReference>
<evidence type="ECO:0000256" key="7">
    <source>
        <dbReference type="SAM" id="MobiDB-lite"/>
    </source>
</evidence>
<dbReference type="InterPro" id="IPR048913">
    <property type="entry name" value="BetaGal_gal-bd"/>
</dbReference>
<sequence length="679" mass="75530">MKVSLYISFSIYVLLHLFHPHHCAAVSNLAPQSSASPHFNYTLNTFYLNGQPFQIIGGQMDPQRIPHQYWRQRLNKARSMGLNTIFSYVYWNLLEPRPGEWTTAKPDNDIAQYFKIAQEEGLHVVLRPGPYICGEREWGGFPAWLSTIPGLEVRTNNTLFMSYAKRYLEKLLAELQPLQATRGGPILMVQVENEYGSYGDNHNYTASLRDILRRNLDPGTILYTNDGGVQFTLDGGNVPGTLAEIDGDPSSGFQAREKYITDQSELGPLLDGEYYTLAPDQWGSNATHNDPDGDQDTIDGFVKDLDFVLGGNNSISLYMFHGGTNFGFGNGGIWRPENYLAAFTTSYDYGAPLDESGRTTSLYYTLRGVIRKYSPEGSIPDVVPDVPRSSIADFSLHPIGDLFDSLPKPTYSIKPITMESLNQAYGFILYEATSNASYSGILQPGDRPRDRVLVYVNGEKQGVIDSIYESPAKINVSLHAGDKLQLLAENLGRVDYWSLESGTENELLQPWKGIMGDVVIGDAVLEGWDIYPLPLDPPPSTKQLKKRESIQEGSREKRNRRALSQTPIFYSGKFRTPSSQSSSVGDTLDGTIAAMGLDTFLSILNGTKGVVWINGFNLGRYWIIGPQQSLYLPGVLLNKEKDGWNEVLVLELEPEDGKVMVGRGLAEREWGNAPDPDAP</sequence>
<dbReference type="InterPro" id="IPR026283">
    <property type="entry name" value="B-gal_1-like"/>
</dbReference>
<evidence type="ECO:0000256" key="1">
    <source>
        <dbReference type="ARBA" id="ARBA00009809"/>
    </source>
</evidence>
<dbReference type="GO" id="GO:0004565">
    <property type="term" value="F:beta-galactosidase activity"/>
    <property type="evidence" value="ECO:0007669"/>
    <property type="project" value="UniProtKB-EC"/>
</dbReference>
<dbReference type="InterPro" id="IPR031330">
    <property type="entry name" value="Gly_Hdrlase_35_cat"/>
</dbReference>
<dbReference type="Gene3D" id="2.60.120.260">
    <property type="entry name" value="Galactose-binding domain-like"/>
    <property type="match status" value="2"/>
</dbReference>
<evidence type="ECO:0000256" key="6">
    <source>
        <dbReference type="RuleBase" id="RU003679"/>
    </source>
</evidence>
<dbReference type="PRINTS" id="PR00742">
    <property type="entry name" value="GLHYDRLASE35"/>
</dbReference>
<keyword evidence="8" id="KW-0732">Signal</keyword>
<evidence type="ECO:0000256" key="3">
    <source>
        <dbReference type="ARBA" id="ARBA00023295"/>
    </source>
</evidence>
<dbReference type="InterPro" id="IPR017853">
    <property type="entry name" value="GH"/>
</dbReference>
<feature type="region of interest" description="Disordered" evidence="7">
    <location>
        <begin position="539"/>
        <end position="560"/>
    </location>
</feature>
<dbReference type="EMBL" id="BAUL01000215">
    <property type="protein sequence ID" value="GAD97795.1"/>
    <property type="molecule type" value="Genomic_DNA"/>
</dbReference>
<keyword evidence="2 5" id="KW-0378">Hydrolase</keyword>
<dbReference type="PROSITE" id="PS01182">
    <property type="entry name" value="GLYCOSYL_HYDROL_F35"/>
    <property type="match status" value="1"/>
</dbReference>